<evidence type="ECO:0000256" key="1">
    <source>
        <dbReference type="SAM" id="Phobius"/>
    </source>
</evidence>
<keyword evidence="1" id="KW-0472">Membrane</keyword>
<feature type="transmembrane region" description="Helical" evidence="1">
    <location>
        <begin position="71"/>
        <end position="92"/>
    </location>
</feature>
<dbReference type="EMBL" id="JACHXW010000008">
    <property type="protein sequence ID" value="MBB3153056.1"/>
    <property type="molecule type" value="Genomic_DNA"/>
</dbReference>
<dbReference type="AlphaFoldDB" id="A0A7W5GAR7"/>
<feature type="transmembrane region" description="Helical" evidence="1">
    <location>
        <begin position="129"/>
        <end position="152"/>
    </location>
</feature>
<organism evidence="2 3">
    <name type="scientific">Paenibacillus endophyticus</name>
    <dbReference type="NCBI Taxonomy" id="1294268"/>
    <lineage>
        <taxon>Bacteria</taxon>
        <taxon>Bacillati</taxon>
        <taxon>Bacillota</taxon>
        <taxon>Bacilli</taxon>
        <taxon>Bacillales</taxon>
        <taxon>Paenibacillaceae</taxon>
        <taxon>Paenibacillus</taxon>
    </lineage>
</organism>
<reference evidence="2 3" key="1">
    <citation type="submission" date="2020-08" db="EMBL/GenBank/DDBJ databases">
        <title>Genomic Encyclopedia of Type Strains, Phase III (KMG-III): the genomes of soil and plant-associated and newly described type strains.</title>
        <authorList>
            <person name="Whitman W."/>
        </authorList>
    </citation>
    <scope>NUCLEOTIDE SEQUENCE [LARGE SCALE GENOMIC DNA]</scope>
    <source>
        <strain evidence="2 3">CECT 8234</strain>
    </source>
</reference>
<gene>
    <name evidence="2" type="ORF">FHS16_003115</name>
</gene>
<proteinExistence type="predicted"/>
<dbReference type="RefSeq" id="WP_183563901.1">
    <property type="nucleotide sequence ID" value="NZ_CBCSLB010000015.1"/>
</dbReference>
<keyword evidence="1" id="KW-0812">Transmembrane</keyword>
<dbReference type="Proteomes" id="UP000518605">
    <property type="component" value="Unassembled WGS sequence"/>
</dbReference>
<feature type="transmembrane region" description="Helical" evidence="1">
    <location>
        <begin position="39"/>
        <end position="59"/>
    </location>
</feature>
<keyword evidence="3" id="KW-1185">Reference proteome</keyword>
<evidence type="ECO:0000313" key="3">
    <source>
        <dbReference type="Proteomes" id="UP000518605"/>
    </source>
</evidence>
<protein>
    <submittedName>
        <fullName evidence="2">Uncharacterized protein</fullName>
    </submittedName>
</protein>
<name>A0A7W5GAR7_9BACL</name>
<accession>A0A7W5GAR7</accession>
<sequence>MYSVRDKRAVRHRGLLMLLLFGLLTGALSGVILGLVMKLLGQLTGTGVYVLLLNVDFIGWLPSIRSELFEFLLHLSAALPLGILFLVLLSIWSSPLRLGLGMGAAIACCTWIPLTQLSERTPSMLDWSAFMMWVSGHLIYGSVLAALGYVWMTRGWDKE</sequence>
<comment type="caution">
    <text evidence="2">The sequence shown here is derived from an EMBL/GenBank/DDBJ whole genome shotgun (WGS) entry which is preliminary data.</text>
</comment>
<keyword evidence="1" id="KW-1133">Transmembrane helix</keyword>
<evidence type="ECO:0000313" key="2">
    <source>
        <dbReference type="EMBL" id="MBB3153056.1"/>
    </source>
</evidence>